<dbReference type="Pfam" id="PF09811">
    <property type="entry name" value="Yae1_N"/>
    <property type="match status" value="1"/>
</dbReference>
<proteinExistence type="predicted"/>
<keyword evidence="3" id="KW-1185">Reference proteome</keyword>
<evidence type="ECO:0000313" key="3">
    <source>
        <dbReference type="Proteomes" id="UP000653454"/>
    </source>
</evidence>
<dbReference type="EMBL" id="CAJHNJ030000054">
    <property type="protein sequence ID" value="CAG9132889.1"/>
    <property type="molecule type" value="Genomic_DNA"/>
</dbReference>
<comment type="caution">
    <text evidence="2">The sequence shown here is derived from an EMBL/GenBank/DDBJ whole genome shotgun (WGS) entry which is preliminary data.</text>
</comment>
<dbReference type="InterPro" id="IPR019191">
    <property type="entry name" value="Essential_protein_Yae1_N"/>
</dbReference>
<accession>A0A8S4FXK0</accession>
<dbReference type="AlphaFoldDB" id="A0A8S4FXK0"/>
<dbReference type="Proteomes" id="UP000653454">
    <property type="component" value="Unassembled WGS sequence"/>
</dbReference>
<name>A0A8S4FXK0_PLUXY</name>
<protein>
    <submittedName>
        <fullName evidence="2">(diamondback moth) hypothetical protein</fullName>
    </submittedName>
</protein>
<gene>
    <name evidence="2" type="ORF">PLXY2_LOCUS11132</name>
</gene>
<evidence type="ECO:0000259" key="1">
    <source>
        <dbReference type="Pfam" id="PF09811"/>
    </source>
</evidence>
<evidence type="ECO:0000313" key="2">
    <source>
        <dbReference type="EMBL" id="CAG9132889.1"/>
    </source>
</evidence>
<sequence>MAELDVESSAISVKTRNRTLEPITKAGYMDGAADGQASVYQSSFDVGYQQGLHYGIKFGLHDAQNWLKNSNLPIGNQKMRSVNCQICSNSTVPQQNIVNLVNEQKEQNDKYLKDKECQ</sequence>
<feature type="domain" description="Essential protein Yae1 N-terminal" evidence="1">
    <location>
        <begin position="27"/>
        <end position="59"/>
    </location>
</feature>
<organism evidence="2 3">
    <name type="scientific">Plutella xylostella</name>
    <name type="common">Diamondback moth</name>
    <name type="synonym">Plutella maculipennis</name>
    <dbReference type="NCBI Taxonomy" id="51655"/>
    <lineage>
        <taxon>Eukaryota</taxon>
        <taxon>Metazoa</taxon>
        <taxon>Ecdysozoa</taxon>
        <taxon>Arthropoda</taxon>
        <taxon>Hexapoda</taxon>
        <taxon>Insecta</taxon>
        <taxon>Pterygota</taxon>
        <taxon>Neoptera</taxon>
        <taxon>Endopterygota</taxon>
        <taxon>Lepidoptera</taxon>
        <taxon>Glossata</taxon>
        <taxon>Ditrysia</taxon>
        <taxon>Yponomeutoidea</taxon>
        <taxon>Plutellidae</taxon>
        <taxon>Plutella</taxon>
    </lineage>
</organism>
<reference evidence="2" key="1">
    <citation type="submission" date="2020-11" db="EMBL/GenBank/DDBJ databases">
        <authorList>
            <person name="Whiteford S."/>
        </authorList>
    </citation>
    <scope>NUCLEOTIDE SEQUENCE</scope>
</reference>